<evidence type="ECO:0000313" key="2">
    <source>
        <dbReference type="EMBL" id="QHT12240.1"/>
    </source>
</evidence>
<reference evidence="2" key="1">
    <citation type="journal article" date="2020" name="Nature">
        <title>Giant virus diversity and host interactions through global metagenomics.</title>
        <authorList>
            <person name="Schulz F."/>
            <person name="Roux S."/>
            <person name="Paez-Espino D."/>
            <person name="Jungbluth S."/>
            <person name="Walsh D.A."/>
            <person name="Denef V.J."/>
            <person name="McMahon K.D."/>
            <person name="Konstantinidis K.T."/>
            <person name="Eloe-Fadrosh E.A."/>
            <person name="Kyrpides N.C."/>
            <person name="Woyke T."/>
        </authorList>
    </citation>
    <scope>NUCLEOTIDE SEQUENCE</scope>
    <source>
        <strain evidence="2">GVMAG-M-3300023174-129</strain>
    </source>
</reference>
<dbReference type="AlphaFoldDB" id="A0A6C0D7F1"/>
<keyword evidence="1" id="KW-0812">Transmembrane</keyword>
<protein>
    <submittedName>
        <fullName evidence="2">Uncharacterized protein</fullName>
    </submittedName>
</protein>
<dbReference type="EMBL" id="MN739542">
    <property type="protein sequence ID" value="QHT12240.1"/>
    <property type="molecule type" value="Genomic_DNA"/>
</dbReference>
<keyword evidence="1" id="KW-1133">Transmembrane helix</keyword>
<sequence length="78" mass="9320">MGDTIQKFINKVFLKLNNEENRKYIQIYLIEPMLNHILERIFPYIILTTVLFIVMILCIVTICIFIYYDIKSSSITSR</sequence>
<proteinExistence type="predicted"/>
<name>A0A6C0D7F1_9ZZZZ</name>
<organism evidence="2">
    <name type="scientific">viral metagenome</name>
    <dbReference type="NCBI Taxonomy" id="1070528"/>
    <lineage>
        <taxon>unclassified sequences</taxon>
        <taxon>metagenomes</taxon>
        <taxon>organismal metagenomes</taxon>
    </lineage>
</organism>
<feature type="transmembrane region" description="Helical" evidence="1">
    <location>
        <begin position="41"/>
        <end position="68"/>
    </location>
</feature>
<evidence type="ECO:0000256" key="1">
    <source>
        <dbReference type="SAM" id="Phobius"/>
    </source>
</evidence>
<keyword evidence="1" id="KW-0472">Membrane</keyword>
<accession>A0A6C0D7F1</accession>